<feature type="domain" description="M23ase beta-sheet core" evidence="2">
    <location>
        <begin position="233"/>
        <end position="322"/>
    </location>
</feature>
<dbReference type="Pfam" id="PF01471">
    <property type="entry name" value="PG_binding_1"/>
    <property type="match status" value="2"/>
</dbReference>
<dbReference type="InterPro" id="IPR011055">
    <property type="entry name" value="Dup_hybrid_motif"/>
</dbReference>
<dbReference type="Gene3D" id="2.70.70.10">
    <property type="entry name" value="Glucose Permease (Domain IIA)"/>
    <property type="match status" value="1"/>
</dbReference>
<gene>
    <name evidence="3" type="ORF">DSM112329_04134</name>
</gene>
<evidence type="ECO:0000313" key="3">
    <source>
        <dbReference type="EMBL" id="XAY07253.1"/>
    </source>
</evidence>
<dbReference type="InterPro" id="IPR016047">
    <property type="entry name" value="M23ase_b-sheet_dom"/>
</dbReference>
<dbReference type="InterPro" id="IPR036365">
    <property type="entry name" value="PGBD-like_sf"/>
</dbReference>
<evidence type="ECO:0000259" key="2">
    <source>
        <dbReference type="Pfam" id="PF01551"/>
    </source>
</evidence>
<evidence type="ECO:0000259" key="1">
    <source>
        <dbReference type="Pfam" id="PF01471"/>
    </source>
</evidence>
<dbReference type="InterPro" id="IPR050570">
    <property type="entry name" value="Cell_wall_metabolism_enzyme"/>
</dbReference>
<dbReference type="EMBL" id="CP114014">
    <property type="protein sequence ID" value="XAY07253.1"/>
    <property type="molecule type" value="Genomic_DNA"/>
</dbReference>
<dbReference type="AlphaFoldDB" id="A0AAU7AZX3"/>
<dbReference type="PANTHER" id="PTHR21666">
    <property type="entry name" value="PEPTIDASE-RELATED"/>
    <property type="match status" value="1"/>
</dbReference>
<dbReference type="SUPFAM" id="SSF47090">
    <property type="entry name" value="PGBD-like"/>
    <property type="match status" value="2"/>
</dbReference>
<name>A0AAU7AZX3_9ACTN</name>
<dbReference type="PANTHER" id="PTHR21666:SF290">
    <property type="entry name" value="PEPTIDASE M23 DOMAIN PROTEIN"/>
    <property type="match status" value="1"/>
</dbReference>
<accession>A0AAU7AZX3</accession>
<protein>
    <submittedName>
        <fullName evidence="3">Endolysin</fullName>
    </submittedName>
</protein>
<dbReference type="GO" id="GO:0004222">
    <property type="term" value="F:metalloendopeptidase activity"/>
    <property type="evidence" value="ECO:0007669"/>
    <property type="project" value="TreeGrafter"/>
</dbReference>
<dbReference type="InterPro" id="IPR002477">
    <property type="entry name" value="Peptidoglycan-bd-like"/>
</dbReference>
<proteinExistence type="predicted"/>
<dbReference type="Pfam" id="PF01551">
    <property type="entry name" value="Peptidase_M23"/>
    <property type="match status" value="1"/>
</dbReference>
<dbReference type="RefSeq" id="WP_354698454.1">
    <property type="nucleotide sequence ID" value="NZ_CP114014.1"/>
</dbReference>
<reference evidence="3" key="1">
    <citation type="submission" date="2022-12" db="EMBL/GenBank/DDBJ databases">
        <title>Paraconexibacter alkalitolerans sp. nov. and Baekduia alba sp. nov., isolated from soil and emended description of the genera Paraconexibacter (Chun et al., 2020) and Baekduia (An et al., 2020).</title>
        <authorList>
            <person name="Vieira S."/>
            <person name="Huber K.J."/>
            <person name="Geppert A."/>
            <person name="Wolf J."/>
            <person name="Neumann-Schaal M."/>
            <person name="Muesken M."/>
            <person name="Overmann J."/>
        </authorList>
    </citation>
    <scope>NUCLEOTIDE SEQUENCE</scope>
    <source>
        <strain evidence="3">AEG42_29</strain>
    </source>
</reference>
<dbReference type="CDD" id="cd12797">
    <property type="entry name" value="M23_peptidase"/>
    <property type="match status" value="1"/>
</dbReference>
<organism evidence="3">
    <name type="scientific">Paraconexibacter sp. AEG42_29</name>
    <dbReference type="NCBI Taxonomy" id="2997339"/>
    <lineage>
        <taxon>Bacteria</taxon>
        <taxon>Bacillati</taxon>
        <taxon>Actinomycetota</taxon>
        <taxon>Thermoleophilia</taxon>
        <taxon>Solirubrobacterales</taxon>
        <taxon>Paraconexibacteraceae</taxon>
        <taxon>Paraconexibacter</taxon>
    </lineage>
</organism>
<feature type="domain" description="Peptidoglycan binding-like" evidence="1">
    <location>
        <begin position="128"/>
        <end position="179"/>
    </location>
</feature>
<feature type="domain" description="Peptidoglycan binding-like" evidence="1">
    <location>
        <begin position="54"/>
        <end position="103"/>
    </location>
</feature>
<dbReference type="KEGG" id="parq:DSM112329_04134"/>
<dbReference type="SUPFAM" id="SSF51261">
    <property type="entry name" value="Duplicated hybrid motif"/>
    <property type="match status" value="1"/>
</dbReference>
<dbReference type="InterPro" id="IPR036366">
    <property type="entry name" value="PGBDSf"/>
</dbReference>
<sequence length="345" mass="36018">MPTQRSPRPPAPRPRAPLTAAGLLLTALLALGALAGPAAAASRLGDRTLQRGATGPDVRELQRTLRRLDLAVGVDGRFGPATLRAVRRYERRTGLPADGRVSPGQARGMRARAGTLPLGGRALRRGASGKDVRRLQQLLVALGLQTPVDGRYGAGTEAAVKVVQRRTGQRADGRLTRAQAQGFLAVATAAMQALGSTLPPADAPAGAASGRFPIDGPHRYGAAGTAFGERGGRHQGVDVFADCGTRLVAPVDAKVRRVASEADAGHYVVLRAVGSGEDLVLMHLRRRATVDVGDRVPAGTAIGQVGETGNADGCHLHFEIWTAPGWYTGGSPRDPQPDLDAWTAR</sequence>
<dbReference type="Gene3D" id="1.10.101.10">
    <property type="entry name" value="PGBD-like superfamily/PGBD"/>
    <property type="match status" value="2"/>
</dbReference>